<evidence type="ECO:0000256" key="6">
    <source>
        <dbReference type="RuleBase" id="RU361277"/>
    </source>
</evidence>
<evidence type="ECO:0000256" key="3">
    <source>
        <dbReference type="ARBA" id="ARBA00022723"/>
    </source>
</evidence>
<comment type="similarity">
    <text evidence="2 6">Belongs to the zinc-containing alcohol dehydrogenase family.</text>
</comment>
<dbReference type="GO" id="GO:0008270">
    <property type="term" value="F:zinc ion binding"/>
    <property type="evidence" value="ECO:0007669"/>
    <property type="project" value="InterPro"/>
</dbReference>
<gene>
    <name evidence="8" type="ORF">E8E13_006515</name>
</gene>
<evidence type="ECO:0000256" key="1">
    <source>
        <dbReference type="ARBA" id="ARBA00001947"/>
    </source>
</evidence>
<evidence type="ECO:0000259" key="7">
    <source>
        <dbReference type="SMART" id="SM00829"/>
    </source>
</evidence>
<dbReference type="SUPFAM" id="SSF51735">
    <property type="entry name" value="NAD(P)-binding Rossmann-fold domains"/>
    <property type="match status" value="1"/>
</dbReference>
<dbReference type="InterPro" id="IPR036291">
    <property type="entry name" value="NAD(P)-bd_dom_sf"/>
</dbReference>
<proteinExistence type="inferred from homology"/>
<dbReference type="InterPro" id="IPR002328">
    <property type="entry name" value="ADH_Zn_CS"/>
</dbReference>
<name>A0A9P4TAY7_CURKU</name>
<dbReference type="InterPro" id="IPR020843">
    <property type="entry name" value="ER"/>
</dbReference>
<evidence type="ECO:0000313" key="9">
    <source>
        <dbReference type="Proteomes" id="UP000801428"/>
    </source>
</evidence>
<sequence>MSHPISTTAIVSYAPNGDHPVWQREKVHLREPGDDELLVKIIASGICHTDVAISTFPVGTPGFQPYPKIMGHEGAGIVERVGSKISHVKKGDKVLLSFDYCGKDDCRACEDETPGYCSEFHVKNLLSVPDSCFGDDGKEIGALFFGQSCFSGMALVKGNSALNVEHLVKNEEELKLFAPMGCGYQTGAASVAEACNIGKKDAIVVYGLGGVGMSAVMAGNVKGAHTIIGVDRIQSRLDLAKEMGATHIIDTSKFKDLATELPAAIREIAPKGANAIFDTTGVVPLISASVPALHPKGEIILIGIVNGKTMDLDLGALLNYGTGIRGSIEGNAKPSKFVPQMIEWYRQGKFPIEKLAKFYKSDDFEKALADMHTGDTIKPILVW</sequence>
<dbReference type="EMBL" id="SWKU01000018">
    <property type="protein sequence ID" value="KAF2998938.1"/>
    <property type="molecule type" value="Genomic_DNA"/>
</dbReference>
<dbReference type="Proteomes" id="UP000801428">
    <property type="component" value="Unassembled WGS sequence"/>
</dbReference>
<dbReference type="GO" id="GO:0016491">
    <property type="term" value="F:oxidoreductase activity"/>
    <property type="evidence" value="ECO:0007669"/>
    <property type="project" value="UniProtKB-KW"/>
</dbReference>
<dbReference type="OrthoDB" id="1560166at2759"/>
<keyword evidence="5" id="KW-0560">Oxidoreductase</keyword>
<evidence type="ECO:0000256" key="4">
    <source>
        <dbReference type="ARBA" id="ARBA00022833"/>
    </source>
</evidence>
<comment type="caution">
    <text evidence="8">The sequence shown here is derived from an EMBL/GenBank/DDBJ whole genome shotgun (WGS) entry which is preliminary data.</text>
</comment>
<feature type="domain" description="Enoyl reductase (ER)" evidence="7">
    <location>
        <begin position="17"/>
        <end position="381"/>
    </location>
</feature>
<dbReference type="InterPro" id="IPR013149">
    <property type="entry name" value="ADH-like_C"/>
</dbReference>
<dbReference type="SUPFAM" id="SSF50129">
    <property type="entry name" value="GroES-like"/>
    <property type="match status" value="1"/>
</dbReference>
<dbReference type="Pfam" id="PF00107">
    <property type="entry name" value="ADH_zinc_N"/>
    <property type="match status" value="1"/>
</dbReference>
<comment type="cofactor">
    <cofactor evidence="1 6">
        <name>Zn(2+)</name>
        <dbReference type="ChEBI" id="CHEBI:29105"/>
    </cofactor>
</comment>
<dbReference type="Gene3D" id="3.40.50.720">
    <property type="entry name" value="NAD(P)-binding Rossmann-like Domain"/>
    <property type="match status" value="1"/>
</dbReference>
<evidence type="ECO:0000313" key="8">
    <source>
        <dbReference type="EMBL" id="KAF2998938.1"/>
    </source>
</evidence>
<evidence type="ECO:0000256" key="5">
    <source>
        <dbReference type="ARBA" id="ARBA00023002"/>
    </source>
</evidence>
<organism evidence="8 9">
    <name type="scientific">Curvularia kusanoi</name>
    <name type="common">Cochliobolus kusanoi</name>
    <dbReference type="NCBI Taxonomy" id="90978"/>
    <lineage>
        <taxon>Eukaryota</taxon>
        <taxon>Fungi</taxon>
        <taxon>Dikarya</taxon>
        <taxon>Ascomycota</taxon>
        <taxon>Pezizomycotina</taxon>
        <taxon>Dothideomycetes</taxon>
        <taxon>Pleosporomycetidae</taxon>
        <taxon>Pleosporales</taxon>
        <taxon>Pleosporineae</taxon>
        <taxon>Pleosporaceae</taxon>
        <taxon>Curvularia</taxon>
    </lineage>
</organism>
<dbReference type="PROSITE" id="PS00059">
    <property type="entry name" value="ADH_ZINC"/>
    <property type="match status" value="1"/>
</dbReference>
<dbReference type="SMART" id="SM00829">
    <property type="entry name" value="PKS_ER"/>
    <property type="match status" value="1"/>
</dbReference>
<reference evidence="8" key="1">
    <citation type="submission" date="2019-04" db="EMBL/GenBank/DDBJ databases">
        <title>Sequencing of skin fungus with MAO and IRED activity.</title>
        <authorList>
            <person name="Marsaioli A.J."/>
            <person name="Bonatto J.M.C."/>
            <person name="Reis Junior O."/>
        </authorList>
    </citation>
    <scope>NUCLEOTIDE SEQUENCE</scope>
    <source>
        <strain evidence="8">30M1</strain>
    </source>
</reference>
<dbReference type="AlphaFoldDB" id="A0A9P4TAY7"/>
<dbReference type="Pfam" id="PF08240">
    <property type="entry name" value="ADH_N"/>
    <property type="match status" value="1"/>
</dbReference>
<keyword evidence="4 6" id="KW-0862">Zinc</keyword>
<protein>
    <recommendedName>
        <fullName evidence="7">Enoyl reductase (ER) domain-containing protein</fullName>
    </recommendedName>
</protein>
<dbReference type="PANTHER" id="PTHR43350">
    <property type="entry name" value="NAD-DEPENDENT ALCOHOL DEHYDROGENASE"/>
    <property type="match status" value="1"/>
</dbReference>
<accession>A0A9P4TAY7</accession>
<dbReference type="Gene3D" id="3.90.180.10">
    <property type="entry name" value="Medium-chain alcohol dehydrogenases, catalytic domain"/>
    <property type="match status" value="1"/>
</dbReference>
<dbReference type="CDD" id="cd08278">
    <property type="entry name" value="benzyl_alcohol_DH"/>
    <property type="match status" value="1"/>
</dbReference>
<evidence type="ECO:0000256" key="2">
    <source>
        <dbReference type="ARBA" id="ARBA00008072"/>
    </source>
</evidence>
<dbReference type="InterPro" id="IPR013154">
    <property type="entry name" value="ADH-like_N"/>
</dbReference>
<dbReference type="InterPro" id="IPR011032">
    <property type="entry name" value="GroES-like_sf"/>
</dbReference>
<keyword evidence="3 6" id="KW-0479">Metal-binding</keyword>
<dbReference type="PANTHER" id="PTHR43350:SF2">
    <property type="entry name" value="GROES-LIKE ZINC-BINDING ALCOHOL DEHYDROGENASE FAMILY PROTEIN"/>
    <property type="match status" value="1"/>
</dbReference>
<keyword evidence="9" id="KW-1185">Reference proteome</keyword>